<dbReference type="EMBL" id="RBCJ01000003">
    <property type="protein sequence ID" value="RKN80154.1"/>
    <property type="molecule type" value="Genomic_DNA"/>
</dbReference>
<dbReference type="Pfam" id="PF01740">
    <property type="entry name" value="STAS"/>
    <property type="match status" value="1"/>
</dbReference>
<evidence type="ECO:0000313" key="3">
    <source>
        <dbReference type="Proteomes" id="UP000276603"/>
    </source>
</evidence>
<keyword evidence="3" id="KW-1185">Reference proteome</keyword>
<dbReference type="AlphaFoldDB" id="A0A3B0C6U0"/>
<dbReference type="InterPro" id="IPR036513">
    <property type="entry name" value="STAS_dom_sf"/>
</dbReference>
<organism evidence="2 3">
    <name type="scientific">Ulvibacterium marinum</name>
    <dbReference type="NCBI Taxonomy" id="2419782"/>
    <lineage>
        <taxon>Bacteria</taxon>
        <taxon>Pseudomonadati</taxon>
        <taxon>Bacteroidota</taxon>
        <taxon>Flavobacteriia</taxon>
        <taxon>Flavobacteriales</taxon>
        <taxon>Flavobacteriaceae</taxon>
        <taxon>Ulvibacterium</taxon>
    </lineage>
</organism>
<gene>
    <name evidence="2" type="ORF">D7Z94_18120</name>
</gene>
<comment type="caution">
    <text evidence="2">The sequence shown here is derived from an EMBL/GenBank/DDBJ whole genome shotgun (WGS) entry which is preliminary data.</text>
</comment>
<dbReference type="Gene3D" id="3.30.750.24">
    <property type="entry name" value="STAS domain"/>
    <property type="match status" value="1"/>
</dbReference>
<accession>A0A3B0C6U0</accession>
<evidence type="ECO:0000259" key="1">
    <source>
        <dbReference type="PROSITE" id="PS50801"/>
    </source>
</evidence>
<evidence type="ECO:0000313" key="2">
    <source>
        <dbReference type="EMBL" id="RKN80154.1"/>
    </source>
</evidence>
<protein>
    <recommendedName>
        <fullName evidence="1">STAS domain-containing protein</fullName>
    </recommendedName>
</protein>
<name>A0A3B0C6U0_9FLAO</name>
<dbReference type="SUPFAM" id="SSF52091">
    <property type="entry name" value="SpoIIaa-like"/>
    <property type="match status" value="1"/>
</dbReference>
<dbReference type="Proteomes" id="UP000276603">
    <property type="component" value="Unassembled WGS sequence"/>
</dbReference>
<dbReference type="PROSITE" id="PS50801">
    <property type="entry name" value="STAS"/>
    <property type="match status" value="1"/>
</dbReference>
<dbReference type="InterPro" id="IPR002645">
    <property type="entry name" value="STAS_dom"/>
</dbReference>
<sequence>MKQKGLTLKPHIMALQITETRRMFSVHGVLNRGNAAILKRHLSRFLHPNKPVILNLERVLDIDMIAAHTLHELYLHAMRSNQILSIVGMENGNILPTLKATKTTNILSHDRI</sequence>
<proteinExistence type="predicted"/>
<reference evidence="2 3" key="1">
    <citation type="submission" date="2018-10" db="EMBL/GenBank/DDBJ databases">
        <title>Ulvibacterium marinum gen. nov., sp. nov., a novel marine bacterium of the family Flavobacteriaceae, isolated from a culture of the green alga Ulva prolifera.</title>
        <authorList>
            <person name="Zhang Z."/>
        </authorList>
    </citation>
    <scope>NUCLEOTIDE SEQUENCE [LARGE SCALE GENOMIC DNA]</scope>
    <source>
        <strain evidence="2 3">CCMM003</strain>
    </source>
</reference>
<feature type="domain" description="STAS" evidence="1">
    <location>
        <begin position="23"/>
        <end position="112"/>
    </location>
</feature>